<comment type="caution">
    <text evidence="1">The sequence shown here is derived from an EMBL/GenBank/DDBJ whole genome shotgun (WGS) entry which is preliminary data.</text>
</comment>
<sequence>MAKDLMGAVQFPNDIRLEVLQAMQRRLGSDATLALFSQFIGMANSVVANCHEALEVFLIVEKGWHPHEAEKLNFPTLFGALNGIKLAQGVNQQKTCHGCACRLGSLANQSPATTCDVDYCLAGDDKFWCHEELNDDGTPTKRCIGFQTHLKKRETA</sequence>
<protein>
    <submittedName>
        <fullName evidence="1">Uncharacterized protein</fullName>
    </submittedName>
</protein>
<keyword evidence="2" id="KW-1185">Reference proteome</keyword>
<dbReference type="EMBL" id="NIDE01000020">
    <property type="protein sequence ID" value="OWK34652.1"/>
    <property type="molecule type" value="Genomic_DNA"/>
</dbReference>
<dbReference type="AlphaFoldDB" id="A0A225CZG5"/>
<gene>
    <name evidence="1" type="ORF">FRUB_10623</name>
</gene>
<accession>A0A225CZG5</accession>
<organism evidence="1 2">
    <name type="scientific">Fimbriiglobus ruber</name>
    <dbReference type="NCBI Taxonomy" id="1908690"/>
    <lineage>
        <taxon>Bacteria</taxon>
        <taxon>Pseudomonadati</taxon>
        <taxon>Planctomycetota</taxon>
        <taxon>Planctomycetia</taxon>
        <taxon>Gemmatales</taxon>
        <taxon>Gemmataceae</taxon>
        <taxon>Fimbriiglobus</taxon>
    </lineage>
</organism>
<proteinExistence type="predicted"/>
<reference evidence="2" key="1">
    <citation type="submission" date="2017-06" db="EMBL/GenBank/DDBJ databases">
        <title>Genome analysis of Fimbriiglobus ruber SP5, the first member of the order Planctomycetales with confirmed chitinolytic capability.</title>
        <authorList>
            <person name="Ravin N.V."/>
            <person name="Rakitin A.L."/>
            <person name="Ivanova A.A."/>
            <person name="Beletsky A.V."/>
            <person name="Kulichevskaya I.S."/>
            <person name="Mardanov A.V."/>
            <person name="Dedysh S.N."/>
        </authorList>
    </citation>
    <scope>NUCLEOTIDE SEQUENCE [LARGE SCALE GENOMIC DNA]</scope>
    <source>
        <strain evidence="2">SP5</strain>
    </source>
</reference>
<dbReference type="Proteomes" id="UP000214646">
    <property type="component" value="Unassembled WGS sequence"/>
</dbReference>
<name>A0A225CZG5_9BACT</name>
<evidence type="ECO:0000313" key="1">
    <source>
        <dbReference type="EMBL" id="OWK34652.1"/>
    </source>
</evidence>
<evidence type="ECO:0000313" key="2">
    <source>
        <dbReference type="Proteomes" id="UP000214646"/>
    </source>
</evidence>